<dbReference type="Proteomes" id="UP000265520">
    <property type="component" value="Unassembled WGS sequence"/>
</dbReference>
<reference evidence="1 2" key="1">
    <citation type="journal article" date="2018" name="Front. Plant Sci.">
        <title>Red Clover (Trifolium pratense) and Zigzag Clover (T. medium) - A Picture of Genomic Similarities and Differences.</title>
        <authorList>
            <person name="Dluhosova J."/>
            <person name="Istvanek J."/>
            <person name="Nedelnik J."/>
            <person name="Repkova J."/>
        </authorList>
    </citation>
    <scope>NUCLEOTIDE SEQUENCE [LARGE SCALE GENOMIC DNA]</scope>
    <source>
        <strain evidence="2">cv. 10/8</strain>
        <tissue evidence="1">Leaf</tissue>
    </source>
</reference>
<feature type="non-terminal residue" evidence="1">
    <location>
        <position position="1"/>
    </location>
</feature>
<sequence length="40" mass="4246">EQYLAGRERNRSFLAPARKFQVAGNVGSLGEGLLAGRAQG</sequence>
<keyword evidence="2" id="KW-1185">Reference proteome</keyword>
<proteinExistence type="predicted"/>
<evidence type="ECO:0000313" key="1">
    <source>
        <dbReference type="EMBL" id="MCI60855.1"/>
    </source>
</evidence>
<dbReference type="AlphaFoldDB" id="A0A392TLQ3"/>
<accession>A0A392TLQ3</accession>
<dbReference type="EMBL" id="LXQA010589224">
    <property type="protein sequence ID" value="MCI60855.1"/>
    <property type="molecule type" value="Genomic_DNA"/>
</dbReference>
<organism evidence="1 2">
    <name type="scientific">Trifolium medium</name>
    <dbReference type="NCBI Taxonomy" id="97028"/>
    <lineage>
        <taxon>Eukaryota</taxon>
        <taxon>Viridiplantae</taxon>
        <taxon>Streptophyta</taxon>
        <taxon>Embryophyta</taxon>
        <taxon>Tracheophyta</taxon>
        <taxon>Spermatophyta</taxon>
        <taxon>Magnoliopsida</taxon>
        <taxon>eudicotyledons</taxon>
        <taxon>Gunneridae</taxon>
        <taxon>Pentapetalae</taxon>
        <taxon>rosids</taxon>
        <taxon>fabids</taxon>
        <taxon>Fabales</taxon>
        <taxon>Fabaceae</taxon>
        <taxon>Papilionoideae</taxon>
        <taxon>50 kb inversion clade</taxon>
        <taxon>NPAAA clade</taxon>
        <taxon>Hologalegina</taxon>
        <taxon>IRL clade</taxon>
        <taxon>Trifolieae</taxon>
        <taxon>Trifolium</taxon>
    </lineage>
</organism>
<comment type="caution">
    <text evidence="1">The sequence shown here is derived from an EMBL/GenBank/DDBJ whole genome shotgun (WGS) entry which is preliminary data.</text>
</comment>
<evidence type="ECO:0000313" key="2">
    <source>
        <dbReference type="Proteomes" id="UP000265520"/>
    </source>
</evidence>
<protein>
    <submittedName>
        <fullName evidence="1">Uncharacterized protein</fullName>
    </submittedName>
</protein>
<name>A0A392TLQ3_9FABA</name>